<dbReference type="InterPro" id="IPR010985">
    <property type="entry name" value="Ribbon_hlx_hlx"/>
</dbReference>
<dbReference type="EMBL" id="JBHRSS010000008">
    <property type="protein sequence ID" value="MFC3105452.1"/>
    <property type="molecule type" value="Genomic_DNA"/>
</dbReference>
<dbReference type="InterPro" id="IPR022789">
    <property type="entry name" value="ParD"/>
</dbReference>
<keyword evidence="3" id="KW-1277">Toxin-antitoxin system</keyword>
<proteinExistence type="inferred from homology"/>
<protein>
    <recommendedName>
        <fullName evidence="2">Antitoxin ParD</fullName>
    </recommendedName>
</protein>
<sequence>MPRTTSVILSSHFEQFVQRQLASGRYSNVSEVIRESLRQMEDQETRLSALRAELDTGIGQLDRGEHTDWKSLKAELDAG</sequence>
<dbReference type="NCBIfam" id="TIGR02606">
    <property type="entry name" value="antidote_CC2985"/>
    <property type="match status" value="1"/>
</dbReference>
<dbReference type="Pfam" id="PF03693">
    <property type="entry name" value="ParD_antitoxin"/>
    <property type="match status" value="1"/>
</dbReference>
<dbReference type="RefSeq" id="WP_353250972.1">
    <property type="nucleotide sequence ID" value="NZ_JBHRSS010000008.1"/>
</dbReference>
<dbReference type="PANTHER" id="PTHR36582">
    <property type="entry name" value="ANTITOXIN PARD"/>
    <property type="match status" value="1"/>
</dbReference>
<evidence type="ECO:0000256" key="4">
    <source>
        <dbReference type="ARBA" id="ARBA00037106"/>
    </source>
</evidence>
<evidence type="ECO:0000313" key="5">
    <source>
        <dbReference type="EMBL" id="MFC3105452.1"/>
    </source>
</evidence>
<evidence type="ECO:0000256" key="1">
    <source>
        <dbReference type="ARBA" id="ARBA00008580"/>
    </source>
</evidence>
<comment type="similarity">
    <text evidence="1">Belongs to the ParD antitoxin family.</text>
</comment>
<dbReference type="PANTHER" id="PTHR36582:SF2">
    <property type="entry name" value="ANTITOXIN PARD"/>
    <property type="match status" value="1"/>
</dbReference>
<name>A0ABV7EV28_9GAMM</name>
<accession>A0ABV7EV28</accession>
<keyword evidence="6" id="KW-1185">Reference proteome</keyword>
<dbReference type="SUPFAM" id="SSF47598">
    <property type="entry name" value="Ribbon-helix-helix"/>
    <property type="match status" value="1"/>
</dbReference>
<gene>
    <name evidence="5" type="ORF">ACFOSU_16375</name>
</gene>
<dbReference type="InterPro" id="IPR038296">
    <property type="entry name" value="ParD_sf"/>
</dbReference>
<evidence type="ECO:0000256" key="3">
    <source>
        <dbReference type="ARBA" id="ARBA00022649"/>
    </source>
</evidence>
<comment type="function">
    <text evidence="4">Antitoxin component of a type II toxin-antitoxin (TA) system. Neutralizes the effect of toxin ParE.</text>
</comment>
<dbReference type="Proteomes" id="UP001595462">
    <property type="component" value="Unassembled WGS sequence"/>
</dbReference>
<evidence type="ECO:0000256" key="2">
    <source>
        <dbReference type="ARBA" id="ARBA00017940"/>
    </source>
</evidence>
<comment type="caution">
    <text evidence="5">The sequence shown here is derived from an EMBL/GenBank/DDBJ whole genome shotgun (WGS) entry which is preliminary data.</text>
</comment>
<dbReference type="Gene3D" id="6.10.10.120">
    <property type="entry name" value="Antitoxin ParD1-like"/>
    <property type="match status" value="1"/>
</dbReference>
<evidence type="ECO:0000313" key="6">
    <source>
        <dbReference type="Proteomes" id="UP001595462"/>
    </source>
</evidence>
<organism evidence="5 6">
    <name type="scientific">Salinisphaera aquimarina</name>
    <dbReference type="NCBI Taxonomy" id="2094031"/>
    <lineage>
        <taxon>Bacteria</taxon>
        <taxon>Pseudomonadati</taxon>
        <taxon>Pseudomonadota</taxon>
        <taxon>Gammaproteobacteria</taxon>
        <taxon>Salinisphaerales</taxon>
        <taxon>Salinisphaeraceae</taxon>
        <taxon>Salinisphaera</taxon>
    </lineage>
</organism>
<reference evidence="6" key="1">
    <citation type="journal article" date="2019" name="Int. J. Syst. Evol. Microbiol.">
        <title>The Global Catalogue of Microorganisms (GCM) 10K type strain sequencing project: providing services to taxonomists for standard genome sequencing and annotation.</title>
        <authorList>
            <consortium name="The Broad Institute Genomics Platform"/>
            <consortium name="The Broad Institute Genome Sequencing Center for Infectious Disease"/>
            <person name="Wu L."/>
            <person name="Ma J."/>
        </authorList>
    </citation>
    <scope>NUCLEOTIDE SEQUENCE [LARGE SCALE GENOMIC DNA]</scope>
    <source>
        <strain evidence="6">KCTC 52640</strain>
    </source>
</reference>